<evidence type="ECO:0000259" key="6">
    <source>
        <dbReference type="Pfam" id="PF00520"/>
    </source>
</evidence>
<dbReference type="Pfam" id="PF00520">
    <property type="entry name" value="Ion_trans"/>
    <property type="match status" value="1"/>
</dbReference>
<dbReference type="PANTHER" id="PTHR24190:SF14">
    <property type="entry name" value="ION TRANSPORT DOMAIN-CONTAINING PROTEIN"/>
    <property type="match status" value="1"/>
</dbReference>
<dbReference type="AlphaFoldDB" id="A0A6P8I872"/>
<feature type="transmembrane region" description="Helical" evidence="5">
    <location>
        <begin position="83"/>
        <end position="109"/>
    </location>
</feature>
<organism evidence="7 8">
    <name type="scientific">Actinia tenebrosa</name>
    <name type="common">Australian red waratah sea anemone</name>
    <dbReference type="NCBI Taxonomy" id="6105"/>
    <lineage>
        <taxon>Eukaryota</taxon>
        <taxon>Metazoa</taxon>
        <taxon>Cnidaria</taxon>
        <taxon>Anthozoa</taxon>
        <taxon>Hexacorallia</taxon>
        <taxon>Actiniaria</taxon>
        <taxon>Actiniidae</taxon>
        <taxon>Actinia</taxon>
    </lineage>
</organism>
<keyword evidence="4 5" id="KW-0472">Membrane</keyword>
<keyword evidence="2 5" id="KW-0812">Transmembrane</keyword>
<protein>
    <submittedName>
        <fullName evidence="8">Transient receptor potential cation channel subfamily A member 1-like</fullName>
    </submittedName>
</protein>
<dbReference type="RefSeq" id="XP_031564754.1">
    <property type="nucleotide sequence ID" value="XM_031708894.1"/>
</dbReference>
<feature type="domain" description="Ion transport" evidence="6">
    <location>
        <begin position="2"/>
        <end position="118"/>
    </location>
</feature>
<dbReference type="Gene3D" id="1.10.287.70">
    <property type="match status" value="1"/>
</dbReference>
<gene>
    <name evidence="8" type="primary">LOC116300121</name>
</gene>
<dbReference type="GeneID" id="116300121"/>
<accession>A0A6P8I872</accession>
<feature type="transmembrane region" description="Helical" evidence="5">
    <location>
        <begin position="12"/>
        <end position="30"/>
    </location>
</feature>
<evidence type="ECO:0000256" key="3">
    <source>
        <dbReference type="ARBA" id="ARBA00022989"/>
    </source>
</evidence>
<dbReference type="KEGG" id="aten:116300121"/>
<keyword evidence="3 5" id="KW-1133">Transmembrane helix</keyword>
<dbReference type="InParanoid" id="A0A6P8I872"/>
<comment type="subcellular location">
    <subcellularLocation>
        <location evidence="1">Membrane</location>
        <topology evidence="1">Multi-pass membrane protein</topology>
    </subcellularLocation>
</comment>
<evidence type="ECO:0000313" key="7">
    <source>
        <dbReference type="Proteomes" id="UP000515163"/>
    </source>
</evidence>
<evidence type="ECO:0000256" key="2">
    <source>
        <dbReference type="ARBA" id="ARBA00022692"/>
    </source>
</evidence>
<evidence type="ECO:0000256" key="4">
    <source>
        <dbReference type="ARBA" id="ARBA00023136"/>
    </source>
</evidence>
<evidence type="ECO:0000256" key="5">
    <source>
        <dbReference type="SAM" id="Phobius"/>
    </source>
</evidence>
<dbReference type="GO" id="GO:0005216">
    <property type="term" value="F:monoatomic ion channel activity"/>
    <property type="evidence" value="ECO:0007669"/>
    <property type="project" value="InterPro"/>
</dbReference>
<dbReference type="OrthoDB" id="5986203at2759"/>
<name>A0A6P8I872_ACTTE</name>
<evidence type="ECO:0000256" key="1">
    <source>
        <dbReference type="ARBA" id="ARBA00004141"/>
    </source>
</evidence>
<dbReference type="GO" id="GO:0016020">
    <property type="term" value="C:membrane"/>
    <property type="evidence" value="ECO:0007669"/>
    <property type="project" value="UniProtKB-SubCell"/>
</dbReference>
<sequence length="253" mass="28794">MIRKTIKTVLKVLIILLIFLAAFAFAFHVITCSLTDNYSKTRFGNIPTSLAATFFMMLDNLRYEEIVLNYYSNGGDSSKGNGFVLYGLFIAYCFMMPIIFLNLLIGLAVGDIDSIRKTAAMERYTSQVEHLSQLERALPTFILSKAQIMEYVEHPNRPKNLKNKIVDFLVKLLSPRQEQEKKSEDQTNMDQRIARHEAQLKQISSTLKSQSALLEELRDILLDSKKTQLATKLNIETPSSAHTQKSTVSEFQV</sequence>
<dbReference type="Proteomes" id="UP000515163">
    <property type="component" value="Unplaced"/>
</dbReference>
<dbReference type="PANTHER" id="PTHR24190">
    <property type="entry name" value="ION_TRANS DOMAIN-CONTAINING PROTEIN"/>
    <property type="match status" value="1"/>
</dbReference>
<dbReference type="InterPro" id="IPR005821">
    <property type="entry name" value="Ion_trans_dom"/>
</dbReference>
<evidence type="ECO:0000313" key="8">
    <source>
        <dbReference type="RefSeq" id="XP_031564754.1"/>
    </source>
</evidence>
<reference evidence="8" key="1">
    <citation type="submission" date="2025-08" db="UniProtKB">
        <authorList>
            <consortium name="RefSeq"/>
        </authorList>
    </citation>
    <scope>IDENTIFICATION</scope>
</reference>
<keyword evidence="7" id="KW-1185">Reference proteome</keyword>
<proteinExistence type="predicted"/>